<dbReference type="Proteomes" id="UP001623660">
    <property type="component" value="Unassembled WGS sequence"/>
</dbReference>
<feature type="transmembrane region" description="Helical" evidence="1">
    <location>
        <begin position="15"/>
        <end position="37"/>
    </location>
</feature>
<name>A0ABW8SG70_9CLOT</name>
<keyword evidence="1" id="KW-1133">Transmembrane helix</keyword>
<accession>A0ABW8SG70</accession>
<feature type="transmembrane region" description="Helical" evidence="1">
    <location>
        <begin position="97"/>
        <end position="118"/>
    </location>
</feature>
<evidence type="ECO:0000256" key="1">
    <source>
        <dbReference type="SAM" id="Phobius"/>
    </source>
</evidence>
<organism evidence="2 3">
    <name type="scientific">Candidatus Clostridium eludens</name>
    <dbReference type="NCBI Taxonomy" id="3381663"/>
    <lineage>
        <taxon>Bacteria</taxon>
        <taxon>Bacillati</taxon>
        <taxon>Bacillota</taxon>
        <taxon>Clostridia</taxon>
        <taxon>Eubacteriales</taxon>
        <taxon>Clostridiaceae</taxon>
        <taxon>Clostridium</taxon>
    </lineage>
</organism>
<reference evidence="2 3" key="1">
    <citation type="submission" date="2024-11" db="EMBL/GenBank/DDBJ databases">
        <authorList>
            <person name="Heng Y.C."/>
            <person name="Lim A.C.H."/>
            <person name="Lee J.K.Y."/>
            <person name="Kittelmann S."/>
        </authorList>
    </citation>
    <scope>NUCLEOTIDE SEQUENCE [LARGE SCALE GENOMIC DNA]</scope>
    <source>
        <strain evidence="2 3">WILCCON 0269</strain>
    </source>
</reference>
<keyword evidence="3" id="KW-1185">Reference proteome</keyword>
<keyword evidence="1" id="KW-0472">Membrane</keyword>
<gene>
    <name evidence="2" type="ORF">ACJDU8_04485</name>
</gene>
<proteinExistence type="predicted"/>
<protein>
    <recommendedName>
        <fullName evidence="4">DUF2975 domain-containing protein</fullName>
    </recommendedName>
</protein>
<sequence>MKKINKIFEKFEDIFLRYLLIICIVISIFSTFAYYFGFIKNVRGTMPNVIMFASIIFVVISLILTLLISLKGSLLFDRIRNKFPLVTKSVYKFLNKIILSSMVVVVLALFITVLPLNLNKYFKVFISLIGFIMFWYMILGAVYMLKFTTDMVVKNDNLQKTNKMQ</sequence>
<dbReference type="EMBL" id="JBJHZX010000005">
    <property type="protein sequence ID" value="MFL0194833.1"/>
    <property type="molecule type" value="Genomic_DNA"/>
</dbReference>
<evidence type="ECO:0000313" key="2">
    <source>
        <dbReference type="EMBL" id="MFL0194833.1"/>
    </source>
</evidence>
<evidence type="ECO:0000313" key="3">
    <source>
        <dbReference type="Proteomes" id="UP001623660"/>
    </source>
</evidence>
<evidence type="ECO:0008006" key="4">
    <source>
        <dbReference type="Google" id="ProtNLM"/>
    </source>
</evidence>
<keyword evidence="1" id="KW-0812">Transmembrane</keyword>
<dbReference type="RefSeq" id="WP_406790957.1">
    <property type="nucleotide sequence ID" value="NZ_JBJHZX010000005.1"/>
</dbReference>
<feature type="transmembrane region" description="Helical" evidence="1">
    <location>
        <begin position="124"/>
        <end position="145"/>
    </location>
</feature>
<feature type="transmembrane region" description="Helical" evidence="1">
    <location>
        <begin position="49"/>
        <end position="76"/>
    </location>
</feature>
<comment type="caution">
    <text evidence="2">The sequence shown here is derived from an EMBL/GenBank/DDBJ whole genome shotgun (WGS) entry which is preliminary data.</text>
</comment>